<organism evidence="2 4">
    <name type="scientific">Kurthia zopfii</name>
    <dbReference type="NCBI Taxonomy" id="1650"/>
    <lineage>
        <taxon>Bacteria</taxon>
        <taxon>Bacillati</taxon>
        <taxon>Bacillota</taxon>
        <taxon>Bacilli</taxon>
        <taxon>Bacillales</taxon>
        <taxon>Caryophanaceae</taxon>
        <taxon>Kurthia</taxon>
    </lineage>
</organism>
<protein>
    <submittedName>
        <fullName evidence="2">Predicted metal-dependent enzyme</fullName>
    </submittedName>
    <submittedName>
        <fullName evidence="3">Uncharacterized protein YqhQ</fullName>
    </submittedName>
</protein>
<evidence type="ECO:0000313" key="3">
    <source>
        <dbReference type="EMBL" id="TDR36648.1"/>
    </source>
</evidence>
<dbReference type="EMBL" id="SNZG01000023">
    <property type="protein sequence ID" value="TDR36648.1"/>
    <property type="molecule type" value="Genomic_DNA"/>
</dbReference>
<keyword evidence="1" id="KW-0472">Membrane</keyword>
<dbReference type="PANTHER" id="PTHR42867:SF1">
    <property type="entry name" value="MEMBRANE PROTEIN-RELATED"/>
    <property type="match status" value="1"/>
</dbReference>
<gene>
    <name evidence="3" type="ORF">DFR61_12338</name>
    <name evidence="2" type="ORF">NCTC10597_01690</name>
</gene>
<proteinExistence type="predicted"/>
<dbReference type="OrthoDB" id="9784805at2"/>
<dbReference type="InterPro" id="IPR010787">
    <property type="entry name" value="DUF1385"/>
</dbReference>
<evidence type="ECO:0000313" key="2">
    <source>
        <dbReference type="EMBL" id="STX09982.1"/>
    </source>
</evidence>
<feature type="transmembrane region" description="Helical" evidence="1">
    <location>
        <begin position="261"/>
        <end position="282"/>
    </location>
</feature>
<dbReference type="Pfam" id="PF07136">
    <property type="entry name" value="DUF1385"/>
    <property type="match status" value="1"/>
</dbReference>
<keyword evidence="1" id="KW-1133">Transmembrane helix</keyword>
<accession>A0A8B4QBB2</accession>
<name>A0A8B4QBB2_9BACL</name>
<reference evidence="2 4" key="1">
    <citation type="submission" date="2018-06" db="EMBL/GenBank/DDBJ databases">
        <authorList>
            <consortium name="Pathogen Informatics"/>
            <person name="Doyle S."/>
        </authorList>
    </citation>
    <scope>NUCLEOTIDE SEQUENCE [LARGE SCALE GENOMIC DNA]</scope>
    <source>
        <strain evidence="2 4">NCTC10597</strain>
    </source>
</reference>
<dbReference type="Proteomes" id="UP000254330">
    <property type="component" value="Unassembled WGS sequence"/>
</dbReference>
<dbReference type="AlphaFoldDB" id="A0A8B4QBB2"/>
<dbReference type="EMBL" id="UGNP01000001">
    <property type="protein sequence ID" value="STX09982.1"/>
    <property type="molecule type" value="Genomic_DNA"/>
</dbReference>
<reference evidence="3 5" key="2">
    <citation type="submission" date="2019-03" db="EMBL/GenBank/DDBJ databases">
        <title>Genomic Encyclopedia of Type Strains, Phase IV (KMG-IV): sequencing the most valuable type-strain genomes for metagenomic binning, comparative biology and taxonomic classification.</title>
        <authorList>
            <person name="Goeker M."/>
        </authorList>
    </citation>
    <scope>NUCLEOTIDE SEQUENCE [LARGE SCALE GENOMIC DNA]</scope>
    <source>
        <strain evidence="3 5">DSM 20580</strain>
    </source>
</reference>
<feature type="transmembrane region" description="Helical" evidence="1">
    <location>
        <begin position="236"/>
        <end position="255"/>
    </location>
</feature>
<keyword evidence="1" id="KW-0812">Transmembrane</keyword>
<evidence type="ECO:0000313" key="4">
    <source>
        <dbReference type="Proteomes" id="UP000254330"/>
    </source>
</evidence>
<sequence length="350" mass="39512">MTSFSRVYLFFLVQLVHYDKYIESGVKLSKQPTTPIYGGQALVEGVMMGGGQHTVSAIRRNDGSIDYYYAKRVKNPMYQKMKKIPLIRGIIALIESAANGSKHLQFASDRYDVNPGEELSAAEKEKNASKLQLWLGVAAIGVLSFLFGKFVFTLIPIFLAQLLHNQFPSDTAQILLESAFKLVLLVSYIYLVSLTPIIKRVFQYHGSEHKVINCYENGEELTVENVQKQSRLHYRCGSSFMLFTVFVGMVLYFFVPVDPLWLRVVDRILLIPVVLGISFEVLQATNACRNIPGLKFLGYPGLWLQLLTTKEPKDDQVEVAIASFKKLKEIEADPSIIETVHQDETKAMSN</sequence>
<keyword evidence="5" id="KW-1185">Reference proteome</keyword>
<dbReference type="PANTHER" id="PTHR42867">
    <property type="entry name" value="MEMBRANE PROTEIN-RELATED"/>
    <property type="match status" value="1"/>
</dbReference>
<evidence type="ECO:0000313" key="5">
    <source>
        <dbReference type="Proteomes" id="UP000294641"/>
    </source>
</evidence>
<evidence type="ECO:0000256" key="1">
    <source>
        <dbReference type="SAM" id="Phobius"/>
    </source>
</evidence>
<comment type="caution">
    <text evidence="2">The sequence shown here is derived from an EMBL/GenBank/DDBJ whole genome shotgun (WGS) entry which is preliminary data.</text>
</comment>
<dbReference type="Proteomes" id="UP000294641">
    <property type="component" value="Unassembled WGS sequence"/>
</dbReference>
<feature type="transmembrane region" description="Helical" evidence="1">
    <location>
        <begin position="133"/>
        <end position="159"/>
    </location>
</feature>
<feature type="transmembrane region" description="Helical" evidence="1">
    <location>
        <begin position="179"/>
        <end position="198"/>
    </location>
</feature>